<dbReference type="AlphaFoldDB" id="A0A8J8NQS4"/>
<dbReference type="PANTHER" id="PTHR33768">
    <property type="entry name" value="MIP11318P"/>
    <property type="match status" value="1"/>
</dbReference>
<sequence>MKGIPLVSSKLLDRKWKSRDQEIHKERLRQVKSQMRTMQSAPFIPNTMIRNTKKEELNERRFTEIEKANRILLERMTTIMQGSNRTAYNSTPSTSGLVMHKRSLNSEVRKKELMKITIENQNILRRLQEKTSNYSVNKWEDDFRETEKRMKSMCEYPFTLFTDPTKAQYRTAVEDGRFSTAEPMNNGSQERLSSGLDTGLLSRGGLPRIGTGVSGQRSNNKSFTTIGGAGPSTDGKSKMLIKQAECLDENRIVLFKKGMQLGQGYYIIEISSNNSSIFIAAYDVETPESLLIELPEKKAEEILKEFSQDYEKMATCLQVMNKRLVLLNPQTKQLQQRINSASTVARPRTQGGASQSSGMLSHQALHNNPHAAGGIFPDNISAKSIQISNMAHRPDTAENQ</sequence>
<evidence type="ECO:0000313" key="3">
    <source>
        <dbReference type="EMBL" id="TNV79778.1"/>
    </source>
</evidence>
<dbReference type="PANTHER" id="PTHR33768:SF3">
    <property type="entry name" value="MIP11318P"/>
    <property type="match status" value="1"/>
</dbReference>
<dbReference type="Proteomes" id="UP000785679">
    <property type="component" value="Unassembled WGS sequence"/>
</dbReference>
<name>A0A8J8NQS4_HALGN</name>
<keyword evidence="4" id="KW-1185">Reference proteome</keyword>
<feature type="compositionally biased region" description="Polar residues" evidence="2">
    <location>
        <begin position="214"/>
        <end position="225"/>
    </location>
</feature>
<dbReference type="InterPro" id="IPR038792">
    <property type="entry name" value="CFAP97D1/2"/>
</dbReference>
<dbReference type="OrthoDB" id="292876at2759"/>
<evidence type="ECO:0000313" key="4">
    <source>
        <dbReference type="Proteomes" id="UP000785679"/>
    </source>
</evidence>
<gene>
    <name evidence="3" type="ORF">FGO68_gene16488</name>
</gene>
<evidence type="ECO:0000256" key="2">
    <source>
        <dbReference type="SAM" id="MobiDB-lite"/>
    </source>
</evidence>
<evidence type="ECO:0000256" key="1">
    <source>
        <dbReference type="ARBA" id="ARBA00008315"/>
    </source>
</evidence>
<dbReference type="EMBL" id="RRYP01008431">
    <property type="protein sequence ID" value="TNV79778.1"/>
    <property type="molecule type" value="Genomic_DNA"/>
</dbReference>
<protein>
    <submittedName>
        <fullName evidence="3">Uncharacterized protein</fullName>
    </submittedName>
</protein>
<reference evidence="3" key="1">
    <citation type="submission" date="2019-06" db="EMBL/GenBank/DDBJ databases">
        <authorList>
            <person name="Zheng W."/>
        </authorList>
    </citation>
    <scope>NUCLEOTIDE SEQUENCE</scope>
    <source>
        <strain evidence="3">QDHG01</strain>
    </source>
</reference>
<dbReference type="Pfam" id="PF13879">
    <property type="entry name" value="Hmw_CFAP97"/>
    <property type="match status" value="1"/>
</dbReference>
<accession>A0A8J8NQS4</accession>
<comment type="similarity">
    <text evidence="1">Belongs to the CFAP97 family.</text>
</comment>
<comment type="caution">
    <text evidence="3">The sequence shown here is derived from an EMBL/GenBank/DDBJ whole genome shotgun (WGS) entry which is preliminary data.</text>
</comment>
<proteinExistence type="inferred from homology"/>
<organism evidence="3 4">
    <name type="scientific">Halteria grandinella</name>
    <dbReference type="NCBI Taxonomy" id="5974"/>
    <lineage>
        <taxon>Eukaryota</taxon>
        <taxon>Sar</taxon>
        <taxon>Alveolata</taxon>
        <taxon>Ciliophora</taxon>
        <taxon>Intramacronucleata</taxon>
        <taxon>Spirotrichea</taxon>
        <taxon>Stichotrichia</taxon>
        <taxon>Sporadotrichida</taxon>
        <taxon>Halteriidae</taxon>
        <taxon>Halteria</taxon>
    </lineage>
</organism>
<dbReference type="InterPro" id="IPR029488">
    <property type="entry name" value="Hmw/CFAP97"/>
</dbReference>
<feature type="compositionally biased region" description="Polar residues" evidence="2">
    <location>
        <begin position="351"/>
        <end position="366"/>
    </location>
</feature>
<feature type="region of interest" description="Disordered" evidence="2">
    <location>
        <begin position="207"/>
        <end position="229"/>
    </location>
</feature>
<feature type="region of interest" description="Disordered" evidence="2">
    <location>
        <begin position="342"/>
        <end position="377"/>
    </location>
</feature>